<feature type="compositionally biased region" description="Low complexity" evidence="7">
    <location>
        <begin position="479"/>
        <end position="503"/>
    </location>
</feature>
<dbReference type="EMBL" id="JARBDR010000214">
    <property type="protein sequence ID" value="KAJ8318832.1"/>
    <property type="molecule type" value="Genomic_DNA"/>
</dbReference>
<reference evidence="11 12" key="1">
    <citation type="submission" date="2022-12" db="EMBL/GenBank/DDBJ databases">
        <title>Chromosome-level genome of Tegillarca granosa.</title>
        <authorList>
            <person name="Kim J."/>
        </authorList>
    </citation>
    <scope>NUCLEOTIDE SEQUENCE [LARGE SCALE GENOMIC DNA]</scope>
    <source>
        <strain evidence="11">Teg-2019</strain>
        <tissue evidence="11">Adductor muscle</tissue>
    </source>
</reference>
<dbReference type="Pfam" id="PF01607">
    <property type="entry name" value="CBM_14"/>
    <property type="match status" value="1"/>
</dbReference>
<keyword evidence="8" id="KW-1133">Transmembrane helix</keyword>
<dbReference type="InterPro" id="IPR002557">
    <property type="entry name" value="Chitin-bd_dom"/>
</dbReference>
<evidence type="ECO:0000256" key="2">
    <source>
        <dbReference type="ARBA" id="ARBA00022669"/>
    </source>
</evidence>
<keyword evidence="12" id="KW-1185">Reference proteome</keyword>
<dbReference type="InterPro" id="IPR001579">
    <property type="entry name" value="Glyco_hydro_18_chit_AS"/>
</dbReference>
<comment type="similarity">
    <text evidence="1">Belongs to the glycosyl hydrolase 18 family. Chitinase class II subfamily.</text>
</comment>
<dbReference type="Pfam" id="PF00704">
    <property type="entry name" value="Glyco_hydro_18"/>
    <property type="match status" value="1"/>
</dbReference>
<gene>
    <name evidence="11" type="ORF">KUTeg_003923</name>
</gene>
<accession>A0ABQ9FNI0</accession>
<keyword evidence="4" id="KW-1015">Disulfide bond</keyword>
<feature type="transmembrane region" description="Helical" evidence="8">
    <location>
        <begin position="90"/>
        <end position="107"/>
    </location>
</feature>
<sequence>MITKLFKPVTNCASLHVISDNFKAKLNTLETLPNNTIIRKNFLLLLLLLPKKEEEYGEIVSSRILIEIFLCVSILTSSKVRKLLHRRPIMLLRILALVLAFLTYGHAEYKRVCYYTNWSQYRPGAGRFVPENIEPDLCTHLIYAFGKLVDNNIMTIEWNDGYLYKRFNELKQSNPKLKTLLAIGGWNADNSQYTKMVSSPYNRKTFIEKSIVFLRKYGFDGLDLDWEYPASRGGIPSDKTNFGILCKELRQAYETEAALTGKPRLLVSAAVSAGQDTIDKAYDIPVMAEYLDFINLMSYDLHGHWEQITGHNSPLFDDVFEKFTISWSAEYWVKKGTPRSKLIIGLASYGRTFKLSDETDYGIGAPVSGAGTAGNMTREAGFFSYYEVCWQQVSGKGKTYRDKLQKVPYYVNGNQWIGFDDEQSISEKVKWLVQNKFGGAMIWALPLDDFNFLCPTSTRKFTLIRRIADDLKSAETGETKPTTGTTTPPKPSSTTTRPPKTTTDIVTSPLETKKPTQKTTVLLTTLKPTTQAKTTTRTTIPPTKTTTEILTTKDTSIGYSCNGKPDGYYADSDDCSKFFICAHGKAHPRQCASTQYWNPLAKYCDWKSNVQCGTQPTINPLGKVYNGTHRISSPRQQLNCGKLC</sequence>
<keyword evidence="3 6" id="KW-0378">Hydrolase</keyword>
<dbReference type="PANTHER" id="PTHR11177:SF317">
    <property type="entry name" value="CHITINASE 12-RELATED"/>
    <property type="match status" value="1"/>
</dbReference>
<evidence type="ECO:0000259" key="10">
    <source>
        <dbReference type="PROSITE" id="PS51910"/>
    </source>
</evidence>
<dbReference type="Gene3D" id="3.10.50.10">
    <property type="match status" value="1"/>
</dbReference>
<evidence type="ECO:0000256" key="7">
    <source>
        <dbReference type="SAM" id="MobiDB-lite"/>
    </source>
</evidence>
<evidence type="ECO:0000259" key="9">
    <source>
        <dbReference type="PROSITE" id="PS50940"/>
    </source>
</evidence>
<evidence type="ECO:0000313" key="12">
    <source>
        <dbReference type="Proteomes" id="UP001217089"/>
    </source>
</evidence>
<evidence type="ECO:0000256" key="1">
    <source>
        <dbReference type="ARBA" id="ARBA00009121"/>
    </source>
</evidence>
<dbReference type="CDD" id="cd02872">
    <property type="entry name" value="GH18_chitolectin_chitotriosidase"/>
    <property type="match status" value="1"/>
</dbReference>
<dbReference type="SUPFAM" id="SSF57625">
    <property type="entry name" value="Invertebrate chitin-binding proteins"/>
    <property type="match status" value="1"/>
</dbReference>
<dbReference type="SMART" id="SM00494">
    <property type="entry name" value="ChtBD2"/>
    <property type="match status" value="1"/>
</dbReference>
<keyword evidence="2" id="KW-0147">Chitin-binding</keyword>
<feature type="region of interest" description="Disordered" evidence="7">
    <location>
        <begin position="474"/>
        <end position="506"/>
    </location>
</feature>
<feature type="domain" description="GH18" evidence="10">
    <location>
        <begin position="109"/>
        <end position="474"/>
    </location>
</feature>
<proteinExistence type="inferred from homology"/>
<dbReference type="SMART" id="SM00636">
    <property type="entry name" value="Glyco_18"/>
    <property type="match status" value="1"/>
</dbReference>
<dbReference type="PROSITE" id="PS01095">
    <property type="entry name" value="GH18_1"/>
    <property type="match status" value="1"/>
</dbReference>
<dbReference type="PROSITE" id="PS50940">
    <property type="entry name" value="CHIT_BIND_II"/>
    <property type="match status" value="1"/>
</dbReference>
<organism evidence="11 12">
    <name type="scientific">Tegillarca granosa</name>
    <name type="common">Malaysian cockle</name>
    <name type="synonym">Anadara granosa</name>
    <dbReference type="NCBI Taxonomy" id="220873"/>
    <lineage>
        <taxon>Eukaryota</taxon>
        <taxon>Metazoa</taxon>
        <taxon>Spiralia</taxon>
        <taxon>Lophotrochozoa</taxon>
        <taxon>Mollusca</taxon>
        <taxon>Bivalvia</taxon>
        <taxon>Autobranchia</taxon>
        <taxon>Pteriomorphia</taxon>
        <taxon>Arcoida</taxon>
        <taxon>Arcoidea</taxon>
        <taxon>Arcidae</taxon>
        <taxon>Tegillarca</taxon>
    </lineage>
</organism>
<dbReference type="InterPro" id="IPR011583">
    <property type="entry name" value="Chitinase_II/V-like_cat"/>
</dbReference>
<dbReference type="Proteomes" id="UP001217089">
    <property type="component" value="Unassembled WGS sequence"/>
</dbReference>
<evidence type="ECO:0000256" key="5">
    <source>
        <dbReference type="ARBA" id="ARBA00023295"/>
    </source>
</evidence>
<dbReference type="InterPro" id="IPR036508">
    <property type="entry name" value="Chitin-bd_dom_sf"/>
</dbReference>
<feature type="domain" description="Chitin-binding type-2" evidence="9">
    <location>
        <begin position="558"/>
        <end position="614"/>
    </location>
</feature>
<comment type="caution">
    <text evidence="11">The sequence shown here is derived from an EMBL/GenBank/DDBJ whole genome shotgun (WGS) entry which is preliminary data.</text>
</comment>
<dbReference type="PANTHER" id="PTHR11177">
    <property type="entry name" value="CHITINASE"/>
    <property type="match status" value="1"/>
</dbReference>
<name>A0ABQ9FNI0_TEGGR</name>
<protein>
    <recommendedName>
        <fullName evidence="13">Chitinase</fullName>
    </recommendedName>
</protein>
<keyword evidence="8" id="KW-0812">Transmembrane</keyword>
<dbReference type="InterPro" id="IPR001223">
    <property type="entry name" value="Glyco_hydro18_cat"/>
</dbReference>
<dbReference type="InterPro" id="IPR050314">
    <property type="entry name" value="Glycosyl_Hydrlase_18"/>
</dbReference>
<dbReference type="PROSITE" id="PS51910">
    <property type="entry name" value="GH18_2"/>
    <property type="match status" value="1"/>
</dbReference>
<evidence type="ECO:0008006" key="13">
    <source>
        <dbReference type="Google" id="ProtNLM"/>
    </source>
</evidence>
<dbReference type="Gene3D" id="3.20.20.80">
    <property type="entry name" value="Glycosidases"/>
    <property type="match status" value="2"/>
</dbReference>
<keyword evidence="8" id="KW-0472">Membrane</keyword>
<evidence type="ECO:0000256" key="4">
    <source>
        <dbReference type="ARBA" id="ARBA00023157"/>
    </source>
</evidence>
<dbReference type="SUPFAM" id="SSF54556">
    <property type="entry name" value="Chitinase insertion domain"/>
    <property type="match status" value="1"/>
</dbReference>
<evidence type="ECO:0000256" key="3">
    <source>
        <dbReference type="ARBA" id="ARBA00022801"/>
    </source>
</evidence>
<evidence type="ECO:0000313" key="11">
    <source>
        <dbReference type="EMBL" id="KAJ8318832.1"/>
    </source>
</evidence>
<evidence type="ECO:0000256" key="8">
    <source>
        <dbReference type="SAM" id="Phobius"/>
    </source>
</evidence>
<evidence type="ECO:0000256" key="6">
    <source>
        <dbReference type="RuleBase" id="RU000489"/>
    </source>
</evidence>
<keyword evidence="5 6" id="KW-0326">Glycosidase</keyword>
<dbReference type="InterPro" id="IPR017853">
    <property type="entry name" value="GH"/>
</dbReference>
<dbReference type="SUPFAM" id="SSF51445">
    <property type="entry name" value="(Trans)glycosidases"/>
    <property type="match status" value="1"/>
</dbReference>
<dbReference type="InterPro" id="IPR029070">
    <property type="entry name" value="Chitinase_insertion_sf"/>
</dbReference>